<name>A0AAE0N9Q3_9PEZI</name>
<evidence type="ECO:0000259" key="7">
    <source>
        <dbReference type="PROSITE" id="PS51387"/>
    </source>
</evidence>
<dbReference type="PANTHER" id="PTHR42973">
    <property type="entry name" value="BINDING OXIDOREDUCTASE, PUTATIVE (AFU_ORTHOLOGUE AFUA_1G17690)-RELATED"/>
    <property type="match status" value="1"/>
</dbReference>
<keyword evidence="9" id="KW-1185">Reference proteome</keyword>
<dbReference type="PANTHER" id="PTHR42973:SF22">
    <property type="entry name" value="FAD-BINDING PCMH-TYPE DOMAIN-CONTAINING PROTEIN-RELATED"/>
    <property type="match status" value="1"/>
</dbReference>
<dbReference type="SUPFAM" id="SSF56176">
    <property type="entry name" value="FAD-binding/transporter-associated domain-like"/>
    <property type="match status" value="1"/>
</dbReference>
<reference evidence="8" key="2">
    <citation type="submission" date="2023-06" db="EMBL/GenBank/DDBJ databases">
        <authorList>
            <consortium name="Lawrence Berkeley National Laboratory"/>
            <person name="Haridas S."/>
            <person name="Hensen N."/>
            <person name="Bonometti L."/>
            <person name="Westerberg I."/>
            <person name="Brannstrom I.O."/>
            <person name="Guillou S."/>
            <person name="Cros-Aarteil S."/>
            <person name="Calhoun S."/>
            <person name="Kuo A."/>
            <person name="Mondo S."/>
            <person name="Pangilinan J."/>
            <person name="Riley R."/>
            <person name="LaButti K."/>
            <person name="Andreopoulos B."/>
            <person name="Lipzen A."/>
            <person name="Chen C."/>
            <person name="Yanf M."/>
            <person name="Daum C."/>
            <person name="Ng V."/>
            <person name="Clum A."/>
            <person name="Steindorff A."/>
            <person name="Ohm R."/>
            <person name="Martin F."/>
            <person name="Silar P."/>
            <person name="Natvig D."/>
            <person name="Lalanne C."/>
            <person name="Gautier V."/>
            <person name="Ament-velasquez S.L."/>
            <person name="Kruys A."/>
            <person name="Hutchinson M.I."/>
            <person name="Powell A.J."/>
            <person name="Barry K."/>
            <person name="Miller A.N."/>
            <person name="Grigoriev I.V."/>
            <person name="Debuchy R."/>
            <person name="Gladieux P."/>
            <person name="Thoren M.H."/>
            <person name="Johannesson H."/>
        </authorList>
    </citation>
    <scope>NUCLEOTIDE SEQUENCE</scope>
    <source>
        <strain evidence="8">CBS 232.78</strain>
    </source>
</reference>
<accession>A0AAE0N9Q3</accession>
<keyword evidence="3" id="KW-0274">FAD</keyword>
<evidence type="ECO:0000313" key="8">
    <source>
        <dbReference type="EMBL" id="KAK3375435.1"/>
    </source>
</evidence>
<dbReference type="PROSITE" id="PS51387">
    <property type="entry name" value="FAD_PCMH"/>
    <property type="match status" value="1"/>
</dbReference>
<feature type="domain" description="FAD-binding PCMH-type" evidence="7">
    <location>
        <begin position="41"/>
        <end position="214"/>
    </location>
</feature>
<dbReference type="InterPro" id="IPR036318">
    <property type="entry name" value="FAD-bd_PCMH-like_sf"/>
</dbReference>
<evidence type="ECO:0000313" key="9">
    <source>
        <dbReference type="Proteomes" id="UP001285441"/>
    </source>
</evidence>
<keyword evidence="2" id="KW-0285">Flavoprotein</keyword>
<dbReference type="InterPro" id="IPR006094">
    <property type="entry name" value="Oxid_FAD_bind_N"/>
</dbReference>
<organism evidence="8 9">
    <name type="scientific">Podospora didyma</name>
    <dbReference type="NCBI Taxonomy" id="330526"/>
    <lineage>
        <taxon>Eukaryota</taxon>
        <taxon>Fungi</taxon>
        <taxon>Dikarya</taxon>
        <taxon>Ascomycota</taxon>
        <taxon>Pezizomycotina</taxon>
        <taxon>Sordariomycetes</taxon>
        <taxon>Sordariomycetidae</taxon>
        <taxon>Sordariales</taxon>
        <taxon>Podosporaceae</taxon>
        <taxon>Podospora</taxon>
    </lineage>
</organism>
<feature type="chain" id="PRO_5041956096" description="FAD-binding PCMH-type domain-containing protein" evidence="6">
    <location>
        <begin position="23"/>
        <end position="429"/>
    </location>
</feature>
<evidence type="ECO:0000256" key="2">
    <source>
        <dbReference type="ARBA" id="ARBA00022630"/>
    </source>
</evidence>
<comment type="caution">
    <text evidence="8">The sequence shown here is derived from an EMBL/GenBank/DDBJ whole genome shotgun (WGS) entry which is preliminary data.</text>
</comment>
<evidence type="ECO:0000256" key="3">
    <source>
        <dbReference type="ARBA" id="ARBA00022827"/>
    </source>
</evidence>
<gene>
    <name evidence="8" type="ORF">B0H63DRAFT_503291</name>
</gene>
<dbReference type="Gene3D" id="3.30.465.10">
    <property type="match status" value="1"/>
</dbReference>
<dbReference type="GO" id="GO:0016491">
    <property type="term" value="F:oxidoreductase activity"/>
    <property type="evidence" value="ECO:0007669"/>
    <property type="project" value="UniProtKB-KW"/>
</dbReference>
<sequence>MTNTASTLASACCAALFSLLGGNKVFLPGSAGYAASLGSYFSPQAASVLLLCIVAPQTVHDVSAAVRSMTAGSGGGGGGDHHHAGGSSSNRSLTVDLRALNAINLNQDRSIVSVGVGATWDAVYRKLDPPRLSAVGGRAAGAGVGGLTLGGGISHLGPRFGFTYDTFTNFEVELADGSVVQVNGRDNPDLLWALRGGSNNFGVVTRVDLKAVDQGNFWGGVMLSPIETASQQISEFVKINSATQYDEYAALIMSFGKPVVNPPVFQNLTKLPQFSSTLRVTNHTDLVVETRALQRDGMRQASAVLAIKSTPAALSAAFAAWNASLPAVQNITGLIWALVLEPLPPQIYARHAAGTKGDALVVTLLSMTWTLASDDAAVDREAKALLAKIRAEATRLGAYHPFLYLNYAAPWQDPVASYGWDNVRRLRAV</sequence>
<comment type="similarity">
    <text evidence="1">Belongs to the oxygen-dependent FAD-linked oxidoreductase family.</text>
</comment>
<reference evidence="8" key="1">
    <citation type="journal article" date="2023" name="Mol. Phylogenet. Evol.">
        <title>Genome-scale phylogeny and comparative genomics of the fungal order Sordariales.</title>
        <authorList>
            <person name="Hensen N."/>
            <person name="Bonometti L."/>
            <person name="Westerberg I."/>
            <person name="Brannstrom I.O."/>
            <person name="Guillou S."/>
            <person name="Cros-Aarteil S."/>
            <person name="Calhoun S."/>
            <person name="Haridas S."/>
            <person name="Kuo A."/>
            <person name="Mondo S."/>
            <person name="Pangilinan J."/>
            <person name="Riley R."/>
            <person name="LaButti K."/>
            <person name="Andreopoulos B."/>
            <person name="Lipzen A."/>
            <person name="Chen C."/>
            <person name="Yan M."/>
            <person name="Daum C."/>
            <person name="Ng V."/>
            <person name="Clum A."/>
            <person name="Steindorff A."/>
            <person name="Ohm R.A."/>
            <person name="Martin F."/>
            <person name="Silar P."/>
            <person name="Natvig D.O."/>
            <person name="Lalanne C."/>
            <person name="Gautier V."/>
            <person name="Ament-Velasquez S.L."/>
            <person name="Kruys A."/>
            <person name="Hutchinson M.I."/>
            <person name="Powell A.J."/>
            <person name="Barry K."/>
            <person name="Miller A.N."/>
            <person name="Grigoriev I.V."/>
            <person name="Debuchy R."/>
            <person name="Gladieux P."/>
            <person name="Hiltunen Thoren M."/>
            <person name="Johannesson H."/>
        </authorList>
    </citation>
    <scope>NUCLEOTIDE SEQUENCE</scope>
    <source>
        <strain evidence="8">CBS 232.78</strain>
    </source>
</reference>
<feature type="region of interest" description="Disordered" evidence="5">
    <location>
        <begin position="70"/>
        <end position="90"/>
    </location>
</feature>
<dbReference type="AlphaFoldDB" id="A0AAE0N9Q3"/>
<keyword evidence="6" id="KW-0732">Signal</keyword>
<keyword evidence="4" id="KW-0560">Oxidoreductase</keyword>
<dbReference type="InterPro" id="IPR016166">
    <property type="entry name" value="FAD-bd_PCMH"/>
</dbReference>
<evidence type="ECO:0000256" key="1">
    <source>
        <dbReference type="ARBA" id="ARBA00005466"/>
    </source>
</evidence>
<feature type="signal peptide" evidence="6">
    <location>
        <begin position="1"/>
        <end position="22"/>
    </location>
</feature>
<dbReference type="EMBL" id="JAULSW010000007">
    <property type="protein sequence ID" value="KAK3375435.1"/>
    <property type="molecule type" value="Genomic_DNA"/>
</dbReference>
<dbReference type="Proteomes" id="UP001285441">
    <property type="component" value="Unassembled WGS sequence"/>
</dbReference>
<dbReference type="InterPro" id="IPR050416">
    <property type="entry name" value="FAD-linked_Oxidoreductase"/>
</dbReference>
<dbReference type="GO" id="GO:0071949">
    <property type="term" value="F:FAD binding"/>
    <property type="evidence" value="ECO:0007669"/>
    <property type="project" value="InterPro"/>
</dbReference>
<evidence type="ECO:0000256" key="6">
    <source>
        <dbReference type="SAM" id="SignalP"/>
    </source>
</evidence>
<proteinExistence type="inferred from homology"/>
<dbReference type="Pfam" id="PF01565">
    <property type="entry name" value="FAD_binding_4"/>
    <property type="match status" value="1"/>
</dbReference>
<evidence type="ECO:0000256" key="5">
    <source>
        <dbReference type="SAM" id="MobiDB-lite"/>
    </source>
</evidence>
<dbReference type="InterPro" id="IPR016169">
    <property type="entry name" value="FAD-bd_PCMH_sub2"/>
</dbReference>
<protein>
    <recommendedName>
        <fullName evidence="7">FAD-binding PCMH-type domain-containing protein</fullName>
    </recommendedName>
</protein>
<evidence type="ECO:0000256" key="4">
    <source>
        <dbReference type="ARBA" id="ARBA00023002"/>
    </source>
</evidence>